<feature type="transmembrane region" description="Helical" evidence="6">
    <location>
        <begin position="85"/>
        <end position="107"/>
    </location>
</feature>
<sequence>MGLAFAFIWSSSFSSSRIVVTNVPPLTALVIRFMLSGLIAIVIAKAMGQSLRLTPSQWRATIIFGICQNALYLGLNWIAMQRIEASLAAIIASSMPLVVAFFSWIALGKRLPPLGIAGIAAGMAGVILIMGTRMTGAGADTLSVALCVIGVVALAIATMSVSGASSGGNVIAVVGLQMLVGGAALVPFAFLLHGPANWTPVVIASLTYAIFISGVVATIVWVFLVRRIGATRAAVFHFLNPFLGVAIAAVLLGERFGWLDVLGVAIIMAGILAVQVSSRSPRAPAAEPEPVSRSAG</sequence>
<keyword evidence="4 6" id="KW-1133">Transmembrane helix</keyword>
<gene>
    <name evidence="8" type="ORF">RM543_01030</name>
</gene>
<dbReference type="InterPro" id="IPR050638">
    <property type="entry name" value="AA-Vitamin_Transporters"/>
</dbReference>
<dbReference type="Proteomes" id="UP001265259">
    <property type="component" value="Unassembled WGS sequence"/>
</dbReference>
<evidence type="ECO:0000256" key="6">
    <source>
        <dbReference type="SAM" id="Phobius"/>
    </source>
</evidence>
<organism evidence="8 9">
    <name type="scientific">Tropicimonas omnivorans</name>
    <dbReference type="NCBI Taxonomy" id="3075590"/>
    <lineage>
        <taxon>Bacteria</taxon>
        <taxon>Pseudomonadati</taxon>
        <taxon>Pseudomonadota</taxon>
        <taxon>Alphaproteobacteria</taxon>
        <taxon>Rhodobacterales</taxon>
        <taxon>Roseobacteraceae</taxon>
        <taxon>Tropicimonas</taxon>
    </lineage>
</organism>
<protein>
    <submittedName>
        <fullName evidence="8">DMT family transporter</fullName>
    </submittedName>
</protein>
<dbReference type="Pfam" id="PF00892">
    <property type="entry name" value="EamA"/>
    <property type="match status" value="2"/>
</dbReference>
<feature type="transmembrane region" description="Helical" evidence="6">
    <location>
        <begin position="26"/>
        <end position="48"/>
    </location>
</feature>
<keyword evidence="3 6" id="KW-0812">Transmembrane</keyword>
<dbReference type="InterPro" id="IPR037185">
    <property type="entry name" value="EmrE-like"/>
</dbReference>
<evidence type="ECO:0000313" key="9">
    <source>
        <dbReference type="Proteomes" id="UP001265259"/>
    </source>
</evidence>
<evidence type="ECO:0000256" key="3">
    <source>
        <dbReference type="ARBA" id="ARBA00022692"/>
    </source>
</evidence>
<evidence type="ECO:0000259" key="7">
    <source>
        <dbReference type="Pfam" id="PF00892"/>
    </source>
</evidence>
<dbReference type="Gene3D" id="1.10.3730.20">
    <property type="match status" value="1"/>
</dbReference>
<evidence type="ECO:0000256" key="1">
    <source>
        <dbReference type="ARBA" id="ARBA00004141"/>
    </source>
</evidence>
<feature type="domain" description="EamA" evidence="7">
    <location>
        <begin position="2"/>
        <end position="130"/>
    </location>
</feature>
<feature type="transmembrane region" description="Helical" evidence="6">
    <location>
        <begin position="233"/>
        <end position="252"/>
    </location>
</feature>
<reference evidence="8 9" key="1">
    <citation type="submission" date="2023-09" db="EMBL/GenBank/DDBJ databases">
        <authorList>
            <person name="Rey-Velasco X."/>
        </authorList>
    </citation>
    <scope>NUCLEOTIDE SEQUENCE [LARGE SCALE GENOMIC DNA]</scope>
    <source>
        <strain evidence="8 9">F158</strain>
    </source>
</reference>
<feature type="transmembrane region" description="Helical" evidence="6">
    <location>
        <begin position="198"/>
        <end position="224"/>
    </location>
</feature>
<evidence type="ECO:0000313" key="8">
    <source>
        <dbReference type="EMBL" id="MDT0681250.1"/>
    </source>
</evidence>
<comment type="similarity">
    <text evidence="2">Belongs to the EamA transporter family.</text>
</comment>
<feature type="transmembrane region" description="Helical" evidence="6">
    <location>
        <begin position="137"/>
        <end position="158"/>
    </location>
</feature>
<keyword evidence="9" id="KW-1185">Reference proteome</keyword>
<evidence type="ECO:0000256" key="4">
    <source>
        <dbReference type="ARBA" id="ARBA00022989"/>
    </source>
</evidence>
<dbReference type="SUPFAM" id="SSF103481">
    <property type="entry name" value="Multidrug resistance efflux transporter EmrE"/>
    <property type="match status" value="2"/>
</dbReference>
<feature type="transmembrane region" description="Helical" evidence="6">
    <location>
        <begin position="60"/>
        <end position="79"/>
    </location>
</feature>
<feature type="domain" description="EamA" evidence="7">
    <location>
        <begin position="144"/>
        <end position="273"/>
    </location>
</feature>
<evidence type="ECO:0000256" key="2">
    <source>
        <dbReference type="ARBA" id="ARBA00007362"/>
    </source>
</evidence>
<feature type="transmembrane region" description="Helical" evidence="6">
    <location>
        <begin position="114"/>
        <end position="131"/>
    </location>
</feature>
<keyword evidence="5 6" id="KW-0472">Membrane</keyword>
<feature type="transmembrane region" description="Helical" evidence="6">
    <location>
        <begin position="258"/>
        <end position="276"/>
    </location>
</feature>
<feature type="transmembrane region" description="Helical" evidence="6">
    <location>
        <begin position="170"/>
        <end position="192"/>
    </location>
</feature>
<dbReference type="PANTHER" id="PTHR32322">
    <property type="entry name" value="INNER MEMBRANE TRANSPORTER"/>
    <property type="match status" value="1"/>
</dbReference>
<comment type="caution">
    <text evidence="8">The sequence shown here is derived from an EMBL/GenBank/DDBJ whole genome shotgun (WGS) entry which is preliminary data.</text>
</comment>
<dbReference type="InterPro" id="IPR000620">
    <property type="entry name" value="EamA_dom"/>
</dbReference>
<evidence type="ECO:0000256" key="5">
    <source>
        <dbReference type="ARBA" id="ARBA00023136"/>
    </source>
</evidence>
<proteinExistence type="inferred from homology"/>
<dbReference type="EMBL" id="JAVRHL010000001">
    <property type="protein sequence ID" value="MDT0681250.1"/>
    <property type="molecule type" value="Genomic_DNA"/>
</dbReference>
<accession>A0ABU3DC08</accession>
<name>A0ABU3DC08_9RHOB</name>
<dbReference type="PANTHER" id="PTHR32322:SF2">
    <property type="entry name" value="EAMA DOMAIN-CONTAINING PROTEIN"/>
    <property type="match status" value="1"/>
</dbReference>
<dbReference type="RefSeq" id="WP_311689835.1">
    <property type="nucleotide sequence ID" value="NZ_JAVRHL010000001.1"/>
</dbReference>
<comment type="subcellular location">
    <subcellularLocation>
        <location evidence="1">Membrane</location>
        <topology evidence="1">Multi-pass membrane protein</topology>
    </subcellularLocation>
</comment>